<gene>
    <name evidence="1" type="ORF">KC01_LOCUS23675</name>
</gene>
<name>A0AAV2KXL3_KNICA</name>
<protein>
    <submittedName>
        <fullName evidence="1">Uncharacterized protein</fullName>
    </submittedName>
</protein>
<dbReference type="EMBL" id="OZ035842">
    <property type="protein sequence ID" value="CAL1594737.1"/>
    <property type="molecule type" value="Genomic_DNA"/>
</dbReference>
<sequence length="128" mass="14005">MNLLEKLDLVGARWSAWEKRFGFCREFGCSKIETLSCSWDKSGTHTGSPPPPTGCECVPFTGRLSPRVVHTRAATLKGSRCSVHICPALGTLERAHVWPPGSGHAAVACTSARVLQLKGHVLWHMDLR</sequence>
<reference evidence="1 2" key="1">
    <citation type="submission" date="2024-04" db="EMBL/GenBank/DDBJ databases">
        <authorList>
            <person name="Waldvogel A.-M."/>
            <person name="Schoenle A."/>
        </authorList>
    </citation>
    <scope>NUCLEOTIDE SEQUENCE [LARGE SCALE GENOMIC DNA]</scope>
</reference>
<organism evidence="1 2">
    <name type="scientific">Knipowitschia caucasica</name>
    <name type="common">Caucasian dwarf goby</name>
    <name type="synonym">Pomatoschistus caucasicus</name>
    <dbReference type="NCBI Taxonomy" id="637954"/>
    <lineage>
        <taxon>Eukaryota</taxon>
        <taxon>Metazoa</taxon>
        <taxon>Chordata</taxon>
        <taxon>Craniata</taxon>
        <taxon>Vertebrata</taxon>
        <taxon>Euteleostomi</taxon>
        <taxon>Actinopterygii</taxon>
        <taxon>Neopterygii</taxon>
        <taxon>Teleostei</taxon>
        <taxon>Neoteleostei</taxon>
        <taxon>Acanthomorphata</taxon>
        <taxon>Gobiaria</taxon>
        <taxon>Gobiiformes</taxon>
        <taxon>Gobioidei</taxon>
        <taxon>Gobiidae</taxon>
        <taxon>Gobiinae</taxon>
        <taxon>Knipowitschia</taxon>
    </lineage>
</organism>
<proteinExistence type="predicted"/>
<keyword evidence="2" id="KW-1185">Reference proteome</keyword>
<accession>A0AAV2KXL3</accession>
<evidence type="ECO:0000313" key="1">
    <source>
        <dbReference type="EMBL" id="CAL1594737.1"/>
    </source>
</evidence>
<dbReference type="Proteomes" id="UP001497482">
    <property type="component" value="Chromosome 20"/>
</dbReference>
<dbReference type="AlphaFoldDB" id="A0AAV2KXL3"/>
<evidence type="ECO:0000313" key="2">
    <source>
        <dbReference type="Proteomes" id="UP001497482"/>
    </source>
</evidence>